<keyword evidence="1" id="KW-0547">Nucleotide-binding</keyword>
<dbReference type="PANTHER" id="PTHR42855">
    <property type="entry name" value="ABC TRANSPORTER ATP-BINDING SUBUNIT"/>
    <property type="match status" value="1"/>
</dbReference>
<dbReference type="CDD" id="cd03221">
    <property type="entry name" value="ABCF_EF-3"/>
    <property type="match status" value="2"/>
</dbReference>
<dbReference type="RefSeq" id="WP_105196072.1">
    <property type="nucleotide sequence ID" value="NZ_JAZGZR010000006.1"/>
</dbReference>
<dbReference type="PROSITE" id="PS00211">
    <property type="entry name" value="ABC_TRANSPORTER_1"/>
    <property type="match status" value="1"/>
</dbReference>
<evidence type="ECO:0000256" key="4">
    <source>
        <dbReference type="SAM" id="MobiDB-lite"/>
    </source>
</evidence>
<reference evidence="6 7" key="1">
    <citation type="submission" date="2024-02" db="EMBL/GenBank/DDBJ databases">
        <title>Comparative Genomic Analysis of Flavobacterium Species Causing Columnaris Disease of Freshwater Fish in Thailand: Insights into Virulence and Resistance Mechanisms.</title>
        <authorList>
            <person name="Nguyen D."/>
            <person name="Chokmangmeepisarn P."/>
            <person name="Khianchaikhan K."/>
            <person name="Morishita M."/>
            <person name="Bunnoy A."/>
            <person name="Rodkhum C."/>
        </authorList>
    </citation>
    <scope>NUCLEOTIDE SEQUENCE [LARGE SCALE GENOMIC DNA]</scope>
    <source>
        <strain evidence="6 7">KCRT2007</strain>
    </source>
</reference>
<dbReference type="SUPFAM" id="SSF52540">
    <property type="entry name" value="P-loop containing nucleoside triphosphate hydrolases"/>
    <property type="match status" value="2"/>
</dbReference>
<protein>
    <submittedName>
        <fullName evidence="6">ABC-F family ATP-binding cassette domain-containing protein</fullName>
    </submittedName>
</protein>
<sequence>MNYLSVENISKSYGERVLFKDLSFGINKDQKIAFVAKNGTGKTSILRIITGEDTPDSGQIIMRKEIRMAFLSQEPNLQNELTIEESIFASDNEILKVIEQYEKAILNPENEEAYQKAFDNMDRHNAWDFETQYKQILFKLKLEDLKLKVKNLSGGQKKRLALAIILINKPDLLILDEPTNHLDLEMIEWLENYFAKENITLFMVTHDRFFLERVCNEIIELENGKIYQYKGNYSYYLQKKEERIASENASIDKAQNLFVKELEWMRRQPKARTTKSKSRQDDFYVIKEKAMSRRKENVVELEINMERMGSKIIELHKVSKKFNERVILNGFDYTFNKGERIGIIGKNGTGKSTFLNILTQTIEPDNGKVVIGETIKVGYYTQAGINPKPEQKVIDIIKEFGEYIPLTKGRTISAGGLLERFLFDRKKQHDYVEKLSGGELKRLYLCTVLIQNPNFLILDEPTNDLDIVTLNVLENFLLDYPGCLLVVSHDRYFMDKIVDHLFVFRGQGEIEDFPGNYSDFRAYEDSSSPPTPKGGVDETQTAKSNWKEKQVKQGLTFQEQKEFQKIEREIKDLEAKKKEIEDLFSNGSVADDQIETKANELQKVIQKLEANEERWFELSMKMEE</sequence>
<proteinExistence type="predicted"/>
<dbReference type="InterPro" id="IPR003439">
    <property type="entry name" value="ABC_transporter-like_ATP-bd"/>
</dbReference>
<dbReference type="InterPro" id="IPR003593">
    <property type="entry name" value="AAA+_ATPase"/>
</dbReference>
<keyword evidence="7" id="KW-1185">Reference proteome</keyword>
<dbReference type="InterPro" id="IPR051309">
    <property type="entry name" value="ABCF_ATPase"/>
</dbReference>
<dbReference type="Gene3D" id="1.10.287.380">
    <property type="entry name" value="Valyl-tRNA synthetase, C-terminal domain"/>
    <property type="match status" value="1"/>
</dbReference>
<evidence type="ECO:0000256" key="2">
    <source>
        <dbReference type="ARBA" id="ARBA00022840"/>
    </source>
</evidence>
<evidence type="ECO:0000259" key="5">
    <source>
        <dbReference type="PROSITE" id="PS50893"/>
    </source>
</evidence>
<evidence type="ECO:0000256" key="1">
    <source>
        <dbReference type="ARBA" id="ARBA00022741"/>
    </source>
</evidence>
<organism evidence="6 7">
    <name type="scientific">Flavobacterium davisii</name>
    <dbReference type="NCBI Taxonomy" id="2906077"/>
    <lineage>
        <taxon>Bacteria</taxon>
        <taxon>Pseudomonadati</taxon>
        <taxon>Bacteroidota</taxon>
        <taxon>Flavobacteriia</taxon>
        <taxon>Flavobacteriales</taxon>
        <taxon>Flavobacteriaceae</taxon>
        <taxon>Flavobacterium</taxon>
    </lineage>
</organism>
<feature type="domain" description="ABC transporter" evidence="5">
    <location>
        <begin position="4"/>
        <end position="248"/>
    </location>
</feature>
<dbReference type="PANTHER" id="PTHR42855:SF1">
    <property type="entry name" value="ABC TRANSPORTER DOMAIN-CONTAINING PROTEIN"/>
    <property type="match status" value="1"/>
</dbReference>
<dbReference type="Pfam" id="PF00005">
    <property type="entry name" value="ABC_tran"/>
    <property type="match status" value="2"/>
</dbReference>
<dbReference type="PROSITE" id="PS50893">
    <property type="entry name" value="ABC_TRANSPORTER_2"/>
    <property type="match status" value="2"/>
</dbReference>
<dbReference type="SMART" id="SM00382">
    <property type="entry name" value="AAA"/>
    <property type="match status" value="2"/>
</dbReference>
<feature type="region of interest" description="Disordered" evidence="4">
    <location>
        <begin position="523"/>
        <end position="545"/>
    </location>
</feature>
<feature type="coiled-coil region" evidence="3">
    <location>
        <begin position="556"/>
        <end position="618"/>
    </location>
</feature>
<name>A0ABW8PMG5_9FLAO</name>
<dbReference type="EMBL" id="JAZGZR010000006">
    <property type="protein sequence ID" value="MFK7048953.1"/>
    <property type="molecule type" value="Genomic_DNA"/>
</dbReference>
<feature type="domain" description="ABC transporter" evidence="5">
    <location>
        <begin position="313"/>
        <end position="531"/>
    </location>
</feature>
<accession>A0ABW8PMG5</accession>
<gene>
    <name evidence="6" type="ORF">V3Q77_03550</name>
</gene>
<dbReference type="InterPro" id="IPR017871">
    <property type="entry name" value="ABC_transporter-like_CS"/>
</dbReference>
<dbReference type="InterPro" id="IPR032524">
    <property type="entry name" value="ABC_tran_C"/>
</dbReference>
<dbReference type="InterPro" id="IPR027417">
    <property type="entry name" value="P-loop_NTPase"/>
</dbReference>
<dbReference type="Pfam" id="PF16326">
    <property type="entry name" value="ABC_tran_CTD"/>
    <property type="match status" value="1"/>
</dbReference>
<keyword evidence="2 6" id="KW-0067">ATP-binding</keyword>
<keyword evidence="3" id="KW-0175">Coiled coil</keyword>
<dbReference type="GO" id="GO:0005524">
    <property type="term" value="F:ATP binding"/>
    <property type="evidence" value="ECO:0007669"/>
    <property type="project" value="UniProtKB-KW"/>
</dbReference>
<evidence type="ECO:0000256" key="3">
    <source>
        <dbReference type="SAM" id="Coils"/>
    </source>
</evidence>
<dbReference type="InterPro" id="IPR037118">
    <property type="entry name" value="Val-tRNA_synth_C_sf"/>
</dbReference>
<comment type="caution">
    <text evidence="6">The sequence shown here is derived from an EMBL/GenBank/DDBJ whole genome shotgun (WGS) entry which is preliminary data.</text>
</comment>
<dbReference type="InterPro" id="IPR032781">
    <property type="entry name" value="ABC_tran_Xtn"/>
</dbReference>
<dbReference type="Gene3D" id="3.40.50.300">
    <property type="entry name" value="P-loop containing nucleotide triphosphate hydrolases"/>
    <property type="match status" value="2"/>
</dbReference>
<evidence type="ECO:0000313" key="6">
    <source>
        <dbReference type="EMBL" id="MFK7048953.1"/>
    </source>
</evidence>
<dbReference type="Proteomes" id="UP001621813">
    <property type="component" value="Unassembled WGS sequence"/>
</dbReference>
<dbReference type="Pfam" id="PF12848">
    <property type="entry name" value="ABC_tran_Xtn"/>
    <property type="match status" value="1"/>
</dbReference>
<evidence type="ECO:0000313" key="7">
    <source>
        <dbReference type="Proteomes" id="UP001621813"/>
    </source>
</evidence>